<reference evidence="1 2" key="1">
    <citation type="submission" date="2016-07" db="EMBL/GenBank/DDBJ databases">
        <title>Pervasive Adenine N6-methylation of Active Genes in Fungi.</title>
        <authorList>
            <consortium name="DOE Joint Genome Institute"/>
            <person name="Mondo S.J."/>
            <person name="Dannebaum R.O."/>
            <person name="Kuo R.C."/>
            <person name="Labutti K."/>
            <person name="Haridas S."/>
            <person name="Kuo A."/>
            <person name="Salamov A."/>
            <person name="Ahrendt S.R."/>
            <person name="Lipzen A."/>
            <person name="Sullivan W."/>
            <person name="Andreopoulos W.B."/>
            <person name="Clum A."/>
            <person name="Lindquist E."/>
            <person name="Daum C."/>
            <person name="Ramamoorthy G.K."/>
            <person name="Gryganskyi A."/>
            <person name="Culley D."/>
            <person name="Magnuson J.K."/>
            <person name="James T.Y."/>
            <person name="O'Malley M.A."/>
            <person name="Stajich J.E."/>
            <person name="Spatafora J.W."/>
            <person name="Visel A."/>
            <person name="Grigoriev I.V."/>
        </authorList>
    </citation>
    <scope>NUCLEOTIDE SEQUENCE [LARGE SCALE GENOMIC DNA]</scope>
    <source>
        <strain evidence="1 2">CBS 931.73</strain>
    </source>
</reference>
<organism evidence="1 2">
    <name type="scientific">Basidiobolus meristosporus CBS 931.73</name>
    <dbReference type="NCBI Taxonomy" id="1314790"/>
    <lineage>
        <taxon>Eukaryota</taxon>
        <taxon>Fungi</taxon>
        <taxon>Fungi incertae sedis</taxon>
        <taxon>Zoopagomycota</taxon>
        <taxon>Entomophthoromycotina</taxon>
        <taxon>Basidiobolomycetes</taxon>
        <taxon>Basidiobolales</taxon>
        <taxon>Basidiobolaceae</taxon>
        <taxon>Basidiobolus</taxon>
    </lineage>
</organism>
<gene>
    <name evidence="1" type="ORF">K493DRAFT_318936</name>
</gene>
<sequence length="141" mass="16564">MSSLMLFAKRSNIFRKPKSCKAHPLTQENLMAHNILMPPAKESKRARVAQYVKLQSNFNQEERTLHHAGSKYFKAPSIHSLEDLPSPHGYYSKDLDDSVSMMGRRRRKVRLRLWINRIMRTLKHLVPRMGKTHSYQSQHIL</sequence>
<evidence type="ECO:0000313" key="1">
    <source>
        <dbReference type="EMBL" id="ORX89143.1"/>
    </source>
</evidence>
<protein>
    <submittedName>
        <fullName evidence="1">Uncharacterized protein</fullName>
    </submittedName>
</protein>
<dbReference type="EMBL" id="MCFE01000472">
    <property type="protein sequence ID" value="ORX89143.1"/>
    <property type="molecule type" value="Genomic_DNA"/>
</dbReference>
<evidence type="ECO:0000313" key="2">
    <source>
        <dbReference type="Proteomes" id="UP000193498"/>
    </source>
</evidence>
<comment type="caution">
    <text evidence="1">The sequence shown here is derived from an EMBL/GenBank/DDBJ whole genome shotgun (WGS) entry which is preliminary data.</text>
</comment>
<keyword evidence="2" id="KW-1185">Reference proteome</keyword>
<dbReference type="Proteomes" id="UP000193498">
    <property type="component" value="Unassembled WGS sequence"/>
</dbReference>
<name>A0A1Y1XTV3_9FUNG</name>
<accession>A0A1Y1XTV3</accession>
<dbReference type="InParanoid" id="A0A1Y1XTV3"/>
<dbReference type="AlphaFoldDB" id="A0A1Y1XTV3"/>
<proteinExistence type="predicted"/>